<dbReference type="GO" id="GO:0003677">
    <property type="term" value="F:DNA binding"/>
    <property type="evidence" value="ECO:0007669"/>
    <property type="project" value="InterPro"/>
</dbReference>
<name>A0AAC8YTR7_AMIAI</name>
<evidence type="ECO:0000256" key="2">
    <source>
        <dbReference type="ARBA" id="ARBA00023015"/>
    </source>
</evidence>
<feature type="domain" description="RNA polymerase sigma-70 region 2" evidence="5">
    <location>
        <begin position="35"/>
        <end position="101"/>
    </location>
</feature>
<keyword evidence="2" id="KW-0805">Transcription regulation</keyword>
<dbReference type="Proteomes" id="UP000075755">
    <property type="component" value="Chromosome"/>
</dbReference>
<dbReference type="Gene3D" id="1.10.1740.10">
    <property type="match status" value="1"/>
</dbReference>
<evidence type="ECO:0000313" key="7">
    <source>
        <dbReference type="EMBL" id="AMS44108.1"/>
    </source>
</evidence>
<accession>A0AAC8YTR7</accession>
<evidence type="ECO:0000256" key="3">
    <source>
        <dbReference type="ARBA" id="ARBA00023082"/>
    </source>
</evidence>
<dbReference type="InterPro" id="IPR014284">
    <property type="entry name" value="RNA_pol_sigma-70_dom"/>
</dbReference>
<evidence type="ECO:0000256" key="1">
    <source>
        <dbReference type="ARBA" id="ARBA00010641"/>
    </source>
</evidence>
<protein>
    <submittedName>
        <fullName evidence="7">RNA polymerase sigma factor</fullName>
    </submittedName>
    <submittedName>
        <fullName evidence="8">RNA polymerase sigma-70 factor (ECF subfamily)</fullName>
    </submittedName>
</protein>
<reference evidence="8 10" key="2">
    <citation type="submission" date="2020-08" db="EMBL/GenBank/DDBJ databases">
        <title>Genomic Encyclopedia of Type Strains, Phase IV (KMG-IV): sequencing the most valuable type-strain genomes for metagenomic binning, comparative biology and taxonomic classification.</title>
        <authorList>
            <person name="Goeker M."/>
        </authorList>
    </citation>
    <scope>NUCLEOTIDE SEQUENCE [LARGE SCALE GENOMIC DNA]</scope>
    <source>
        <strain evidence="8 10">DSM 10368</strain>
    </source>
</reference>
<reference evidence="7 9" key="1">
    <citation type="submission" date="2016-03" db="EMBL/GenBank/DDBJ databases">
        <title>Complete genome of Aminobacter aminovorans KCTC 2477.</title>
        <authorList>
            <person name="Kim K.M."/>
        </authorList>
    </citation>
    <scope>NUCLEOTIDE SEQUENCE [LARGE SCALE GENOMIC DNA]</scope>
    <source>
        <strain evidence="7 9">KCTC 2477</strain>
    </source>
</reference>
<gene>
    <name evidence="7" type="ORF">AA2016_5201</name>
    <name evidence="8" type="ORF">FHS67_001816</name>
</gene>
<dbReference type="InterPro" id="IPR039425">
    <property type="entry name" value="RNA_pol_sigma-70-like"/>
</dbReference>
<keyword evidence="3" id="KW-0731">Sigma factor</keyword>
<keyword evidence="4" id="KW-0804">Transcription</keyword>
<dbReference type="InterPro" id="IPR013249">
    <property type="entry name" value="RNA_pol_sigma70_r4_t2"/>
</dbReference>
<dbReference type="Gene3D" id="1.10.10.10">
    <property type="entry name" value="Winged helix-like DNA-binding domain superfamily/Winged helix DNA-binding domain"/>
    <property type="match status" value="1"/>
</dbReference>
<dbReference type="SUPFAM" id="SSF88946">
    <property type="entry name" value="Sigma2 domain of RNA polymerase sigma factors"/>
    <property type="match status" value="1"/>
</dbReference>
<dbReference type="PANTHER" id="PTHR43133">
    <property type="entry name" value="RNA POLYMERASE ECF-TYPE SIGMA FACTO"/>
    <property type="match status" value="1"/>
</dbReference>
<dbReference type="EMBL" id="CP015005">
    <property type="protein sequence ID" value="AMS44108.1"/>
    <property type="molecule type" value="Genomic_DNA"/>
</dbReference>
<evidence type="ECO:0000313" key="8">
    <source>
        <dbReference type="EMBL" id="MBB3705501.1"/>
    </source>
</evidence>
<dbReference type="KEGG" id="aak:AA2016_5201"/>
<dbReference type="SUPFAM" id="SSF88659">
    <property type="entry name" value="Sigma3 and sigma4 domains of RNA polymerase sigma factors"/>
    <property type="match status" value="1"/>
</dbReference>
<evidence type="ECO:0000313" key="10">
    <source>
        <dbReference type="Proteomes" id="UP000577697"/>
    </source>
</evidence>
<dbReference type="InterPro" id="IPR013324">
    <property type="entry name" value="RNA_pol_sigma_r3/r4-like"/>
</dbReference>
<dbReference type="InterPro" id="IPR013325">
    <property type="entry name" value="RNA_pol_sigma_r2"/>
</dbReference>
<dbReference type="Pfam" id="PF08281">
    <property type="entry name" value="Sigma70_r4_2"/>
    <property type="match status" value="1"/>
</dbReference>
<dbReference type="RefSeq" id="WP_067965247.1">
    <property type="nucleotide sequence ID" value="NZ_CP015005.1"/>
</dbReference>
<proteinExistence type="inferred from homology"/>
<dbReference type="Proteomes" id="UP000577697">
    <property type="component" value="Unassembled WGS sequence"/>
</dbReference>
<evidence type="ECO:0000259" key="6">
    <source>
        <dbReference type="Pfam" id="PF08281"/>
    </source>
</evidence>
<dbReference type="InterPro" id="IPR007627">
    <property type="entry name" value="RNA_pol_sigma70_r2"/>
</dbReference>
<dbReference type="PANTHER" id="PTHR43133:SF51">
    <property type="entry name" value="RNA POLYMERASE SIGMA FACTOR"/>
    <property type="match status" value="1"/>
</dbReference>
<evidence type="ECO:0000259" key="5">
    <source>
        <dbReference type="Pfam" id="PF04542"/>
    </source>
</evidence>
<evidence type="ECO:0000256" key="4">
    <source>
        <dbReference type="ARBA" id="ARBA00023163"/>
    </source>
</evidence>
<dbReference type="EMBL" id="JACICB010000006">
    <property type="protein sequence ID" value="MBB3705501.1"/>
    <property type="molecule type" value="Genomic_DNA"/>
</dbReference>
<dbReference type="GO" id="GO:0006352">
    <property type="term" value="P:DNA-templated transcription initiation"/>
    <property type="evidence" value="ECO:0007669"/>
    <property type="project" value="InterPro"/>
</dbReference>
<dbReference type="NCBIfam" id="NF008888">
    <property type="entry name" value="PRK11922.1"/>
    <property type="match status" value="1"/>
</dbReference>
<organism evidence="7 9">
    <name type="scientific">Aminobacter aminovorans</name>
    <name type="common">Chelatobacter heintzii</name>
    <dbReference type="NCBI Taxonomy" id="83263"/>
    <lineage>
        <taxon>Bacteria</taxon>
        <taxon>Pseudomonadati</taxon>
        <taxon>Pseudomonadota</taxon>
        <taxon>Alphaproteobacteria</taxon>
        <taxon>Hyphomicrobiales</taxon>
        <taxon>Phyllobacteriaceae</taxon>
        <taxon>Aminobacter</taxon>
    </lineage>
</organism>
<dbReference type="Pfam" id="PF04542">
    <property type="entry name" value="Sigma70_r2"/>
    <property type="match status" value="1"/>
</dbReference>
<dbReference type="CDD" id="cd06171">
    <property type="entry name" value="Sigma70_r4"/>
    <property type="match status" value="1"/>
</dbReference>
<dbReference type="AlphaFoldDB" id="A0AAC8YTR7"/>
<sequence length="231" mass="26175">MQLAILRKQVDLDRYRDEELVALARQGGENAIRALIKRNNQRLFRIARAVTRDDAEAEDAVQEAYVRAFTRLESFKGEALFSTWLTKIALNEAITRIRKRRPSAELDELDAAANGGQVIMFSTSLTPPGADAELGRGQVRALLEQAIDELPAAFRIVFILRDVEEMSIDETAAQLALKPETVKTRLFRARKLMRAAIEKRLSSGFAELFPFNGWRCERMADRVVERLRGEA</sequence>
<dbReference type="GO" id="GO:0016987">
    <property type="term" value="F:sigma factor activity"/>
    <property type="evidence" value="ECO:0007669"/>
    <property type="project" value="UniProtKB-KW"/>
</dbReference>
<dbReference type="InterPro" id="IPR036388">
    <property type="entry name" value="WH-like_DNA-bd_sf"/>
</dbReference>
<keyword evidence="10" id="KW-1185">Reference proteome</keyword>
<comment type="similarity">
    <text evidence="1">Belongs to the sigma-70 factor family. ECF subfamily.</text>
</comment>
<feature type="domain" description="RNA polymerase sigma factor 70 region 4 type 2" evidence="6">
    <location>
        <begin position="142"/>
        <end position="193"/>
    </location>
</feature>
<dbReference type="NCBIfam" id="TIGR02937">
    <property type="entry name" value="sigma70-ECF"/>
    <property type="match status" value="1"/>
</dbReference>
<evidence type="ECO:0000313" key="9">
    <source>
        <dbReference type="Proteomes" id="UP000075755"/>
    </source>
</evidence>